<proteinExistence type="predicted"/>
<dbReference type="STRING" id="1931241.BVH74_18295"/>
<dbReference type="Gene3D" id="1.10.3210.10">
    <property type="entry name" value="Hypothetical protein af1432"/>
    <property type="match status" value="1"/>
</dbReference>
<reference evidence="2 3" key="1">
    <citation type="submission" date="2017-03" db="EMBL/GenBank/DDBJ databases">
        <title>Complete genome sequence of the novel DNRA strain Pseudomonas sp. S-6-2 isolated from Chinese polluted river sediment. Journal of Biotechnology.</title>
        <authorList>
            <person name="Li J."/>
            <person name="Xiang F."/>
            <person name="Wang L."/>
            <person name="Xi L."/>
            <person name="Liu J."/>
        </authorList>
    </citation>
    <scope>NUCLEOTIDE SEQUENCE [LARGE SCALE GENOMIC DNA]</scope>
    <source>
        <strain evidence="2 3">S-6-2</strain>
    </source>
</reference>
<dbReference type="KEGG" id="ppha:BVH74_18295"/>
<keyword evidence="2" id="KW-0378">Hydrolase</keyword>
<dbReference type="SUPFAM" id="SSF109604">
    <property type="entry name" value="HD-domain/PDEase-like"/>
    <property type="match status" value="1"/>
</dbReference>
<protein>
    <submittedName>
        <fullName evidence="2">Phosphohydrolase</fullName>
    </submittedName>
</protein>
<gene>
    <name evidence="2" type="ORF">BVH74_18295</name>
</gene>
<feature type="region of interest" description="Disordered" evidence="1">
    <location>
        <begin position="179"/>
        <end position="201"/>
    </location>
</feature>
<name>A0A1V0B9M1_9GAMM</name>
<dbReference type="AlphaFoldDB" id="A0A1V0B9M1"/>
<dbReference type="GO" id="GO:0016787">
    <property type="term" value="F:hydrolase activity"/>
    <property type="evidence" value="ECO:0007669"/>
    <property type="project" value="UniProtKB-KW"/>
</dbReference>
<dbReference type="RefSeq" id="WP_080051488.1">
    <property type="nucleotide sequence ID" value="NZ_CP020100.1"/>
</dbReference>
<dbReference type="EMBL" id="CP020100">
    <property type="protein sequence ID" value="AQZ96580.1"/>
    <property type="molecule type" value="Genomic_DNA"/>
</dbReference>
<keyword evidence="3" id="KW-1185">Reference proteome</keyword>
<accession>A0A1V0B9M1</accession>
<sequence>MSWILTHTGKHFDLMRPSAEDVSPLDIAHALAHLCRFNGHTHHFYSVAQHSCMVAKLVPSEHRLIALLHDATEAYIGDITRPFKALLPDARQIEQHIWHAICARFRLDPELPACVHDADMIALATEKRDLMPGDGTPWPCLSGTQPLAQRLRAWSSEEAFHQYQMQLFSELTAHNRRQALQTQQPCQPASPAYLSEGRDCA</sequence>
<dbReference type="Proteomes" id="UP000243488">
    <property type="component" value="Chromosome"/>
</dbReference>
<organism evidence="2 3">
    <name type="scientific">Halopseudomonas phragmitis</name>
    <dbReference type="NCBI Taxonomy" id="1931241"/>
    <lineage>
        <taxon>Bacteria</taxon>
        <taxon>Pseudomonadati</taxon>
        <taxon>Pseudomonadota</taxon>
        <taxon>Gammaproteobacteria</taxon>
        <taxon>Pseudomonadales</taxon>
        <taxon>Pseudomonadaceae</taxon>
        <taxon>Halopseudomonas</taxon>
    </lineage>
</organism>
<evidence type="ECO:0000313" key="2">
    <source>
        <dbReference type="EMBL" id="AQZ96580.1"/>
    </source>
</evidence>
<evidence type="ECO:0000313" key="3">
    <source>
        <dbReference type="Proteomes" id="UP000243488"/>
    </source>
</evidence>
<evidence type="ECO:0000256" key="1">
    <source>
        <dbReference type="SAM" id="MobiDB-lite"/>
    </source>
</evidence>